<dbReference type="EMBL" id="CAKKNT010000004">
    <property type="protein sequence ID" value="CAH0418117.1"/>
    <property type="molecule type" value="Genomic_DNA"/>
</dbReference>
<dbReference type="InterPro" id="IPR000182">
    <property type="entry name" value="GNAT_dom"/>
</dbReference>
<evidence type="ECO:0000259" key="1">
    <source>
        <dbReference type="PROSITE" id="PS51186"/>
    </source>
</evidence>
<evidence type="ECO:0000313" key="2">
    <source>
        <dbReference type="EMBL" id="CAH0418117.1"/>
    </source>
</evidence>
<dbReference type="Gene3D" id="3.40.630.30">
    <property type="match status" value="1"/>
</dbReference>
<protein>
    <recommendedName>
        <fullName evidence="1">N-acetyltransferase domain-containing protein</fullName>
    </recommendedName>
</protein>
<dbReference type="SUPFAM" id="SSF55729">
    <property type="entry name" value="Acyl-CoA N-acyltransferases (Nat)"/>
    <property type="match status" value="1"/>
</dbReference>
<name>A0ABM8Z9X1_9LACO</name>
<sequence>MLRGNKVYLANVFDGDAEYLTDWQWDEQFFLGLSEDVVHPYGVKEWTEFFGDANSNSDIMFTIRRTSDDMLVGFAGISDIMLRNHRGDLCIGIPQVSDRSLGYGREAFSLLLEYAFDHLNLHKVTLTVHAYNTAALKLYEKCGFVREGTNREAVYHQGKWHNSYSYGLLEREWRQNQANK</sequence>
<evidence type="ECO:0000313" key="3">
    <source>
        <dbReference type="Proteomes" id="UP000789719"/>
    </source>
</evidence>
<gene>
    <name evidence="2" type="ORF">WGH24286_00533</name>
</gene>
<dbReference type="InterPro" id="IPR016181">
    <property type="entry name" value="Acyl_CoA_acyltransferase"/>
</dbReference>
<accession>A0ABM8Z9X1</accession>
<organism evidence="2 3">
    <name type="scientific">Periweissella ghanensis</name>
    <dbReference type="NCBI Taxonomy" id="467997"/>
    <lineage>
        <taxon>Bacteria</taxon>
        <taxon>Bacillati</taxon>
        <taxon>Bacillota</taxon>
        <taxon>Bacilli</taxon>
        <taxon>Lactobacillales</taxon>
        <taxon>Lactobacillaceae</taxon>
        <taxon>Periweissella</taxon>
    </lineage>
</organism>
<proteinExistence type="predicted"/>
<feature type="domain" description="N-acetyltransferase" evidence="1">
    <location>
        <begin position="17"/>
        <end position="171"/>
    </location>
</feature>
<reference evidence="2 3" key="1">
    <citation type="submission" date="2021-11" db="EMBL/GenBank/DDBJ databases">
        <authorList>
            <person name="Depoorter E."/>
        </authorList>
    </citation>
    <scope>NUCLEOTIDE SEQUENCE [LARGE SCALE GENOMIC DNA]</scope>
    <source>
        <strain evidence="2 3">LMG 24286</strain>
    </source>
</reference>
<comment type="caution">
    <text evidence="2">The sequence shown here is derived from an EMBL/GenBank/DDBJ whole genome shotgun (WGS) entry which is preliminary data.</text>
</comment>
<dbReference type="Proteomes" id="UP000789719">
    <property type="component" value="Unassembled WGS sequence"/>
</dbReference>
<dbReference type="PANTHER" id="PTHR43415:SF3">
    <property type="entry name" value="GNAT-FAMILY ACETYLTRANSFERASE"/>
    <property type="match status" value="1"/>
</dbReference>
<dbReference type="PROSITE" id="PS51186">
    <property type="entry name" value="GNAT"/>
    <property type="match status" value="1"/>
</dbReference>
<keyword evidence="3" id="KW-1185">Reference proteome</keyword>
<dbReference type="Pfam" id="PF13302">
    <property type="entry name" value="Acetyltransf_3"/>
    <property type="match status" value="1"/>
</dbReference>
<dbReference type="PANTHER" id="PTHR43415">
    <property type="entry name" value="SPERMIDINE N(1)-ACETYLTRANSFERASE"/>
    <property type="match status" value="1"/>
</dbReference>